<evidence type="ECO:0000256" key="6">
    <source>
        <dbReference type="ARBA" id="ARBA00023242"/>
    </source>
</evidence>
<dbReference type="PANTHER" id="PTHR12826">
    <property type="entry name" value="RIBONUCLEASE Y"/>
    <property type="match status" value="1"/>
</dbReference>
<dbReference type="InterPro" id="IPR055211">
    <property type="entry name" value="KH_PNO1_2nd"/>
</dbReference>
<dbReference type="FunFam" id="3.30.1370.10:FF:000009">
    <property type="entry name" value="RNA-binding protein PNO1"/>
    <property type="match status" value="1"/>
</dbReference>
<dbReference type="OrthoDB" id="1932641at2759"/>
<dbReference type="Pfam" id="PF17903">
    <property type="entry name" value="KH_KRR1_1st"/>
    <property type="match status" value="1"/>
</dbReference>
<dbReference type="Pfam" id="PF22891">
    <property type="entry name" value="KH_PNO1_2nd"/>
    <property type="match status" value="1"/>
</dbReference>
<dbReference type="GO" id="GO:0005730">
    <property type="term" value="C:nucleolus"/>
    <property type="evidence" value="ECO:0007669"/>
    <property type="project" value="UniProtKB-SubCell"/>
</dbReference>
<dbReference type="InterPro" id="IPR004087">
    <property type="entry name" value="KH_dom"/>
</dbReference>
<comment type="subunit">
    <text evidence="3">Component of the small ribosomal subunit, ribosomal RNA processing complex (SSU RRP complex).</text>
</comment>
<dbReference type="CDD" id="cd22391">
    <property type="entry name" value="KH-I_PNO1_rpt1"/>
    <property type="match status" value="1"/>
</dbReference>
<proteinExistence type="inferred from homology"/>
<feature type="compositionally biased region" description="Basic and acidic residues" evidence="9">
    <location>
        <begin position="58"/>
        <end position="71"/>
    </location>
</feature>
<dbReference type="SMART" id="SM00322">
    <property type="entry name" value="KH"/>
    <property type="match status" value="1"/>
</dbReference>
<evidence type="ECO:0000256" key="2">
    <source>
        <dbReference type="ARBA" id="ARBA00007515"/>
    </source>
</evidence>
<keyword evidence="12" id="KW-1185">Reference proteome</keyword>
<feature type="region of interest" description="Disordered" evidence="9">
    <location>
        <begin position="1"/>
        <end position="79"/>
    </location>
</feature>
<comment type="function">
    <text evidence="7">Required for small ribosomal subunit (SSU) synthesis. Has a role in the processing of early nucleolar and late cytoplasmic pre-RNA species.</text>
</comment>
<protein>
    <recommendedName>
        <fullName evidence="4">Pre-rRNA-processing protein PNO1</fullName>
    </recommendedName>
    <alternativeName>
        <fullName evidence="8">Pre-rRNA-processing protein pno1</fullName>
    </alternativeName>
</protein>
<dbReference type="PANTHER" id="PTHR12826:SF13">
    <property type="entry name" value="RNA-BINDING PROTEIN PNO1"/>
    <property type="match status" value="1"/>
</dbReference>
<evidence type="ECO:0000256" key="5">
    <source>
        <dbReference type="ARBA" id="ARBA00022884"/>
    </source>
</evidence>
<comment type="subcellular location">
    <subcellularLocation>
        <location evidence="1">Nucleus</location>
        <location evidence="1">Nucleolus</location>
    </subcellularLocation>
</comment>
<dbReference type="InterPro" id="IPR036612">
    <property type="entry name" value="KH_dom_type_1_sf"/>
</dbReference>
<keyword evidence="6" id="KW-0539">Nucleus</keyword>
<dbReference type="InterPro" id="IPR041174">
    <property type="entry name" value="KRR1-like_KH1"/>
</dbReference>
<feature type="domain" description="K Homology" evidence="10">
    <location>
        <begin position="257"/>
        <end position="322"/>
    </location>
</feature>
<evidence type="ECO:0000256" key="4">
    <source>
        <dbReference type="ARBA" id="ARBA00016042"/>
    </source>
</evidence>
<keyword evidence="5" id="KW-0694">RNA-binding</keyword>
<evidence type="ECO:0000256" key="3">
    <source>
        <dbReference type="ARBA" id="ARBA00011420"/>
    </source>
</evidence>
<dbReference type="AlphaFoldDB" id="A0A8H3TUF3"/>
<dbReference type="GO" id="GO:0003723">
    <property type="term" value="F:RNA binding"/>
    <property type="evidence" value="ECO:0007669"/>
    <property type="project" value="UniProtKB-KW"/>
</dbReference>
<comment type="similarity">
    <text evidence="2">Belongs to the PNO1 family.</text>
</comment>
<sequence>MSKSHRAKALQSLIDAGPSTSAGELLPPASLVTNEKKTKKSAKKGIVGSSKTGKGKAKKEEPEEVAERVPLGEDEEVEAPLAEVDEEMADAQGWETRAPGAASDAMQEDDDADMLLDDTQAAARRIMQSDTSKPTPVLTQTTTPSGGSGFAPISQTAQNKALLKPETRKITIPPHRMTPLKREWVNVYGPLVEVMGLMVRMNVKKRQVELKTSKHTPDQGAIQKGADFVKAFSLGFDVKDALAILRLEDLYLDSFEIKDVKTLHGDHLSRAIGRIAGQDGKTKFTIENASRTRIVLADTHIHILGSVQNIKIARDAIVSLILGSPPGKVYAHLRSVGARLKQRF</sequence>
<gene>
    <name evidence="11" type="ORF">NliqN6_3769</name>
</gene>
<evidence type="ECO:0000256" key="8">
    <source>
        <dbReference type="ARBA" id="ARBA00071744"/>
    </source>
</evidence>
<dbReference type="EMBL" id="BLZA01000021">
    <property type="protein sequence ID" value="GHJ87367.1"/>
    <property type="molecule type" value="Genomic_DNA"/>
</dbReference>
<accession>A0A8H3TUF3</accession>
<comment type="caution">
    <text evidence="11">The sequence shown here is derived from an EMBL/GenBank/DDBJ whole genome shotgun (WGS) entry which is preliminary data.</text>
</comment>
<evidence type="ECO:0000259" key="10">
    <source>
        <dbReference type="SMART" id="SM00322"/>
    </source>
</evidence>
<evidence type="ECO:0000256" key="7">
    <source>
        <dbReference type="ARBA" id="ARBA00025554"/>
    </source>
</evidence>
<evidence type="ECO:0000256" key="9">
    <source>
        <dbReference type="SAM" id="MobiDB-lite"/>
    </source>
</evidence>
<organism evidence="11 12">
    <name type="scientific">Naganishia liquefaciens</name>
    <dbReference type="NCBI Taxonomy" id="104408"/>
    <lineage>
        <taxon>Eukaryota</taxon>
        <taxon>Fungi</taxon>
        <taxon>Dikarya</taxon>
        <taxon>Basidiomycota</taxon>
        <taxon>Agaricomycotina</taxon>
        <taxon>Tremellomycetes</taxon>
        <taxon>Filobasidiales</taxon>
        <taxon>Filobasidiaceae</taxon>
        <taxon>Naganishia</taxon>
    </lineage>
</organism>
<dbReference type="GO" id="GO:0042254">
    <property type="term" value="P:ribosome biogenesis"/>
    <property type="evidence" value="ECO:0007669"/>
    <property type="project" value="UniProtKB-ARBA"/>
</dbReference>
<dbReference type="Proteomes" id="UP000620104">
    <property type="component" value="Unassembled WGS sequence"/>
</dbReference>
<evidence type="ECO:0000313" key="11">
    <source>
        <dbReference type="EMBL" id="GHJ87367.1"/>
    </source>
</evidence>
<feature type="compositionally biased region" description="Polar residues" evidence="9">
    <location>
        <begin position="130"/>
        <end position="145"/>
    </location>
</feature>
<feature type="region of interest" description="Disordered" evidence="9">
    <location>
        <begin position="130"/>
        <end position="151"/>
    </location>
</feature>
<evidence type="ECO:0000313" key="12">
    <source>
        <dbReference type="Proteomes" id="UP000620104"/>
    </source>
</evidence>
<dbReference type="InterPro" id="IPR055212">
    <property type="entry name" value="KH-I_PNO1_first"/>
</dbReference>
<reference evidence="11" key="1">
    <citation type="submission" date="2020-07" db="EMBL/GenBank/DDBJ databases">
        <title>Draft Genome Sequence of a Deep-Sea Yeast, Naganishia (Cryptococcus) liquefaciens strain N6.</title>
        <authorList>
            <person name="Han Y.W."/>
            <person name="Kajitani R."/>
            <person name="Morimoto H."/>
            <person name="Parhat M."/>
            <person name="Tsubouchi H."/>
            <person name="Bakenova O."/>
            <person name="Ogata M."/>
            <person name="Argunhan B."/>
            <person name="Aoki R."/>
            <person name="Kajiwara S."/>
            <person name="Itoh T."/>
            <person name="Iwasaki H."/>
        </authorList>
    </citation>
    <scope>NUCLEOTIDE SEQUENCE</scope>
    <source>
        <strain evidence="11">N6</strain>
    </source>
</reference>
<dbReference type="SUPFAM" id="SSF54791">
    <property type="entry name" value="Eukaryotic type KH-domain (KH-domain type I)"/>
    <property type="match status" value="1"/>
</dbReference>
<dbReference type="CDD" id="cd22392">
    <property type="entry name" value="KH-I_PNO1_rpt2"/>
    <property type="match status" value="1"/>
</dbReference>
<name>A0A8H3TUF3_9TREE</name>
<dbReference type="Gene3D" id="3.30.1370.10">
    <property type="entry name" value="K Homology domain, type 1"/>
    <property type="match status" value="1"/>
</dbReference>
<evidence type="ECO:0000256" key="1">
    <source>
        <dbReference type="ARBA" id="ARBA00004604"/>
    </source>
</evidence>